<comment type="similarity">
    <text evidence="2">Belongs to the RNase E/G family.</text>
</comment>
<dbReference type="GO" id="GO:0003723">
    <property type="term" value="F:RNA binding"/>
    <property type="evidence" value="ECO:0007669"/>
    <property type="project" value="UniProtKB-KW"/>
</dbReference>
<dbReference type="AlphaFoldDB" id="A0AAV2GDY9"/>
<proteinExistence type="inferred from homology"/>
<keyword evidence="8" id="KW-0694">RNA-binding</keyword>
<evidence type="ECO:0000256" key="7">
    <source>
        <dbReference type="ARBA" id="ARBA00022842"/>
    </source>
</evidence>
<organism evidence="13 14">
    <name type="scientific">Linum trigynum</name>
    <dbReference type="NCBI Taxonomy" id="586398"/>
    <lineage>
        <taxon>Eukaryota</taxon>
        <taxon>Viridiplantae</taxon>
        <taxon>Streptophyta</taxon>
        <taxon>Embryophyta</taxon>
        <taxon>Tracheophyta</taxon>
        <taxon>Spermatophyta</taxon>
        <taxon>Magnoliopsida</taxon>
        <taxon>eudicotyledons</taxon>
        <taxon>Gunneridae</taxon>
        <taxon>Pentapetalae</taxon>
        <taxon>rosids</taxon>
        <taxon>fabids</taxon>
        <taxon>Malpighiales</taxon>
        <taxon>Linaceae</taxon>
        <taxon>Linum</taxon>
    </lineage>
</organism>
<dbReference type="GO" id="GO:0016787">
    <property type="term" value="F:hydrolase activity"/>
    <property type="evidence" value="ECO:0007669"/>
    <property type="project" value="UniProtKB-KW"/>
</dbReference>
<evidence type="ECO:0000256" key="2">
    <source>
        <dbReference type="ARBA" id="ARBA00005522"/>
    </source>
</evidence>
<dbReference type="InterPro" id="IPR005162">
    <property type="entry name" value="Retrotrans_gag_dom"/>
</dbReference>
<evidence type="ECO:0000256" key="6">
    <source>
        <dbReference type="ARBA" id="ARBA00022801"/>
    </source>
</evidence>
<evidence type="ECO:0000256" key="1">
    <source>
        <dbReference type="ARBA" id="ARBA00001946"/>
    </source>
</evidence>
<evidence type="ECO:0000259" key="11">
    <source>
        <dbReference type="Pfam" id="PF03732"/>
    </source>
</evidence>
<evidence type="ECO:0000256" key="4">
    <source>
        <dbReference type="ARBA" id="ARBA00022723"/>
    </source>
</evidence>
<keyword evidence="14" id="KW-1185">Reference proteome</keyword>
<feature type="region of interest" description="Disordered" evidence="10">
    <location>
        <begin position="31"/>
        <end position="63"/>
    </location>
</feature>
<dbReference type="GO" id="GO:0004540">
    <property type="term" value="F:RNA nuclease activity"/>
    <property type="evidence" value="ECO:0007669"/>
    <property type="project" value="InterPro"/>
</dbReference>
<gene>
    <name evidence="13" type="ORF">LTRI10_LOCUS47595</name>
</gene>
<dbReference type="PANTHER" id="PTHR30001">
    <property type="entry name" value="RIBONUCLEASE"/>
    <property type="match status" value="1"/>
</dbReference>
<reference evidence="13 14" key="1">
    <citation type="submission" date="2024-04" db="EMBL/GenBank/DDBJ databases">
        <authorList>
            <person name="Fracassetti M."/>
        </authorList>
    </citation>
    <scope>NUCLEOTIDE SEQUENCE [LARGE SCALE GENOMIC DNA]</scope>
</reference>
<dbReference type="InterPro" id="IPR004659">
    <property type="entry name" value="RNase_E/G"/>
</dbReference>
<name>A0AAV2GDY9_9ROSI</name>
<dbReference type="GO" id="GO:0005737">
    <property type="term" value="C:cytoplasm"/>
    <property type="evidence" value="ECO:0007669"/>
    <property type="project" value="TreeGrafter"/>
</dbReference>
<comment type="function">
    <text evidence="9">Involved in intercistronic processing of primary transcripts from chloroplast operons. The endonucleolytic activity of the enzyme depends on the number of phosphates at the 5' end, is inhibited by structured RNA, and preferentially cleaves A/U-rich sequences.</text>
</comment>
<keyword evidence="6" id="KW-0378">Hydrolase</keyword>
<feature type="domain" description="RNA-binding protein AU-1/Ribonuclease E/G" evidence="12">
    <location>
        <begin position="341"/>
        <end position="489"/>
    </location>
</feature>
<dbReference type="GO" id="GO:0046872">
    <property type="term" value="F:metal ion binding"/>
    <property type="evidence" value="ECO:0007669"/>
    <property type="project" value="UniProtKB-KW"/>
</dbReference>
<feature type="domain" description="Retrotransposon gag" evidence="11">
    <location>
        <begin position="107"/>
        <end position="163"/>
    </location>
</feature>
<dbReference type="PANTHER" id="PTHR30001:SF1">
    <property type="entry name" value="RIBONUCLEASE E_G-LIKE PROTEIN, CHLOROPLASTIC"/>
    <property type="match status" value="1"/>
</dbReference>
<accession>A0AAV2GDY9</accession>
<dbReference type="EMBL" id="OZ034821">
    <property type="protein sequence ID" value="CAL1407963.1"/>
    <property type="molecule type" value="Genomic_DNA"/>
</dbReference>
<evidence type="ECO:0000256" key="5">
    <source>
        <dbReference type="ARBA" id="ARBA00022759"/>
    </source>
</evidence>
<evidence type="ECO:0000256" key="3">
    <source>
        <dbReference type="ARBA" id="ARBA00022722"/>
    </source>
</evidence>
<evidence type="ECO:0000313" key="13">
    <source>
        <dbReference type="EMBL" id="CAL1407963.1"/>
    </source>
</evidence>
<dbReference type="Proteomes" id="UP001497516">
    <property type="component" value="Chromosome 8"/>
</dbReference>
<keyword evidence="5" id="KW-0255">Endonuclease</keyword>
<dbReference type="GO" id="GO:0006364">
    <property type="term" value="P:rRNA processing"/>
    <property type="evidence" value="ECO:0007669"/>
    <property type="project" value="TreeGrafter"/>
</dbReference>
<dbReference type="InterPro" id="IPR019307">
    <property type="entry name" value="RNA-bd_AU-1/RNase_E/G"/>
</dbReference>
<protein>
    <submittedName>
        <fullName evidence="13">Uncharacterized protein</fullName>
    </submittedName>
</protein>
<keyword evidence="3" id="KW-0540">Nuclease</keyword>
<dbReference type="Pfam" id="PF10150">
    <property type="entry name" value="RNase_E_G"/>
    <property type="match status" value="1"/>
</dbReference>
<keyword evidence="4" id="KW-0479">Metal-binding</keyword>
<keyword evidence="7" id="KW-0460">Magnesium</keyword>
<evidence type="ECO:0000259" key="12">
    <source>
        <dbReference type="Pfam" id="PF10150"/>
    </source>
</evidence>
<dbReference type="GO" id="GO:0004519">
    <property type="term" value="F:endonuclease activity"/>
    <property type="evidence" value="ECO:0007669"/>
    <property type="project" value="UniProtKB-KW"/>
</dbReference>
<comment type="cofactor">
    <cofactor evidence="1">
        <name>Mg(2+)</name>
        <dbReference type="ChEBI" id="CHEBI:18420"/>
    </cofactor>
</comment>
<evidence type="ECO:0000313" key="14">
    <source>
        <dbReference type="Proteomes" id="UP001497516"/>
    </source>
</evidence>
<sequence length="640" mass="73017">MSVEIKVEPALQSLHESLLQLTTAVQQLVQNQQLDRGRSQPRRAIRGARINNEDEERDQRRATHGDIKIKIPPFFGKSDPEEFLDWVDKVDSAFECQDYHEFVKVSFVAAKLSGYASLWWRKTKAQTRHPIEDWKTMKTLMNDRFVPNYYKQDPYCKFQNEEQEIEKERFIDIDQTDASSSSIRGETDKRSVKVDKHIPSNEVSLPFSQPEFEDKVLDVELATCGEDAQALMPLKEESELEIEGKPLPITNMIMAFDKVSLMDVPEELPLIQDSTNHVELTTEDGILPKPVYYNEDIEIKENVLRVDEKEVGKREVHFSCSNEEEKNDLLGCAIFLPGGVQDKAPDLCNRVELHGKRTPLFDEFCIEEEINHILSKRVPLAIGGSQVFEQTEALVSIDVNGGHVMFGQGTSQEKAVLDVNLAAAKQIARELRLRDIGGIIVGDFIDMEDESNKWLVYEEMKEAVERDRSTVKVSELSKHGLMEITRKRVRPSVTFMISEPCSCCYATGRVESLETSFSKMEQEICRLVVMMEVKSDPENPKTWPRFILRVDQHMSDYLTSGKSKRLAILSSSLKVWLVLKVARGFTRGAFEVKPFTEETASKNQHQIAIQVIRRAEARTSKSGRKVTIFPVKKNKNTGGK</sequence>
<evidence type="ECO:0000256" key="10">
    <source>
        <dbReference type="SAM" id="MobiDB-lite"/>
    </source>
</evidence>
<evidence type="ECO:0000256" key="9">
    <source>
        <dbReference type="ARBA" id="ARBA00023436"/>
    </source>
</evidence>
<dbReference type="Pfam" id="PF03732">
    <property type="entry name" value="Retrotrans_gag"/>
    <property type="match status" value="1"/>
</dbReference>
<evidence type="ECO:0000256" key="8">
    <source>
        <dbReference type="ARBA" id="ARBA00022884"/>
    </source>
</evidence>